<feature type="domain" description="BIG2" evidence="1">
    <location>
        <begin position="776"/>
        <end position="852"/>
    </location>
</feature>
<feature type="domain" description="BIG2" evidence="1">
    <location>
        <begin position="357"/>
        <end position="437"/>
    </location>
</feature>
<name>Q01XJ9_SOLUE</name>
<feature type="domain" description="BIG2" evidence="1">
    <location>
        <begin position="860"/>
        <end position="935"/>
    </location>
</feature>
<dbReference type="InterPro" id="IPR003343">
    <property type="entry name" value="Big_2"/>
</dbReference>
<dbReference type="eggNOG" id="COG5492">
    <property type="taxonomic scope" value="Bacteria"/>
</dbReference>
<feature type="domain" description="BIG2" evidence="1">
    <location>
        <begin position="1029"/>
        <end position="1107"/>
    </location>
</feature>
<feature type="domain" description="BIG2" evidence="1">
    <location>
        <begin position="186"/>
        <end position="260"/>
    </location>
</feature>
<organism evidence="2">
    <name type="scientific">Solibacter usitatus (strain Ellin6076)</name>
    <dbReference type="NCBI Taxonomy" id="234267"/>
    <lineage>
        <taxon>Bacteria</taxon>
        <taxon>Pseudomonadati</taxon>
        <taxon>Acidobacteriota</taxon>
        <taxon>Terriglobia</taxon>
        <taxon>Bryobacterales</taxon>
        <taxon>Solibacteraceae</taxon>
        <taxon>Candidatus Solibacter</taxon>
    </lineage>
</organism>
<dbReference type="EMBL" id="CP000473">
    <property type="protein sequence ID" value="ABJ85616.1"/>
    <property type="molecule type" value="Genomic_DNA"/>
</dbReference>
<accession>Q01XJ9</accession>
<dbReference type="KEGG" id="sus:Acid_4657"/>
<feature type="domain" description="BIG2" evidence="1">
    <location>
        <begin position="102"/>
        <end position="180"/>
    </location>
</feature>
<evidence type="ECO:0000259" key="1">
    <source>
        <dbReference type="SMART" id="SM00635"/>
    </source>
</evidence>
<dbReference type="HOGENOM" id="CLU_241762_0_0_0"/>
<evidence type="ECO:0000313" key="2">
    <source>
        <dbReference type="EMBL" id="ABJ85616.1"/>
    </source>
</evidence>
<dbReference type="InParanoid" id="Q01XJ9"/>
<feature type="domain" description="BIG2" evidence="1">
    <location>
        <begin position="608"/>
        <end position="684"/>
    </location>
</feature>
<dbReference type="STRING" id="234267.Acid_4657"/>
<feature type="domain" description="BIG2" evidence="1">
    <location>
        <begin position="524"/>
        <end position="603"/>
    </location>
</feature>
<feature type="domain" description="BIG2" evidence="1">
    <location>
        <begin position="692"/>
        <end position="768"/>
    </location>
</feature>
<proteinExistence type="predicted"/>
<feature type="domain" description="BIG2" evidence="1">
    <location>
        <begin position="441"/>
        <end position="517"/>
    </location>
</feature>
<sequence>MLLVALLFHGVAVGQRPTVTVSPATVSLTNSQTQQFSATATGAASSDVTWSVSPALGGISKTGLYTAPAGMAKAQTVIITATSAGSPPKSGTAMVSLVPTPAAVSVSVSPSTASLSTSGSQQFTAAVSGVSNASVTWSVNPAVGSVSSTGLYTAPATLPSAQTVTLTATSVANSAVAGKATLTITPPVSVSVTPASTSLSASQSSQFTATVSGSSNTAVNWSVSPSVGVVSSTGFYTAPASISIAQIVTVAATSAADPTKSASASITLAPTVTVSVTPTATTLKPAQSQQLTAVVTGSSNAAVNWSMSPSVGGLTSSGATAIYTAPSSLSSSQNVTITATPMANPTKSASAIFALVQAVAVAMSPTSVTLRPSSSQQFTAQVTGSSNASVNWSISPALGTIDSTGRYVAPASVLTAQTVTVTAQSVADPTQSASGIVALAPPVTVSLSPTNAALTISETQQFAATVSGSSNSAVTWTLSPAVGSISASGLYTAPASLSGLQTVTVTATSATDSTKSASATVALAPVSISVAPLTVSLSASQTQQFATRLRGTSNGGVTWSLSPNVGTIASNGVYIAPAAIPSAQNVTVIATSAADPTQSASAVVSLVPSVTVSLTPTSVSLTGSQWQQFTATVGGSSNSGVTWSVSPAVGSLSSAGLYTAPATIAGAQSVTVTATSVADPTKSANASVALTPTVTVSVTPATVSLGASQTQQFTATVGGSANTGVTWSVSPAVGTVSSTGLYTAPASIASTQSVTVTATSVADPTKSASASVALAPSVTVSVTPTSVSLGVSQTQQFAVTVGGVANTGVTWSVSPAVGTVSSTGLYTAPVAISNPQSVTVTATSVADPSKAAGANVALAPTVTVSVTPASVSLGVSQTQQFTATVGGSANTGVIWSLRPIVGTISNAGVYTAPNSIAGAQTVTVTATSSADASKSASAAIALASSVTVSVTPSIASLTPLQIQQLTASVSGTSNTAVAWSLSPAVGTISTAGLSAVYNPPGIIEASQTVEIDATSMADTTKIAKALFTLVPAILISATPSVATLTAGQTQQFTAQVLGTSNTAVTWSLDQAVGSLSPTGLYTAPSPILADQALTLTAQSVADPTKSVRIPVNLRGASQLQYTVDANRLTSLSYNGQSFYQYVDSIVQGARFRAPDGTITDAGWSKPNKSTFYPALSAFEEVYNLGGPFQFTLRVTWTKTDDRTLKAVATFTNNDPVNALITIGLHILSVNLPGPATQYNQNIPLEANQYNGIPVTFLNGSWGSVALWQSGYPTPAEQISYYSSATQTSFSNILSSATTYGPRTYSIEVPPGQTGTMAQSIRFGSASDTAVRLAPDAYAEYTAAFPSLVNWPDRHPISMWMISDGGNRSKTNPRGYLWDSTIDVSNSASFQAHVLAAADNTISILNGMAVRPQGVLVWDLEGQEFKQPFTYIGYPNKLPDLAPEMDAVADALMTKIKSAGYRVGVTIRPNHFATGTSLPPSCVSDPNYSLWDKFILLTASFPYRGYVCSAENTWEVSQANGPTAQTTTQSYSDVLALLTRKISYAHDRWGATLFYVDSNVWEGGPPIDHLIFRILAAQFPDCLIIPEMENTAYYASTAPYAGQQGDYWAGAALARALYPSAFQIINIADVDLSINQTFLTNAVAEGDILMFRGWFPNKDLAVVQTIYSAAGVK</sequence>
<dbReference type="SMART" id="SM00635">
    <property type="entry name" value="BID_2"/>
    <property type="match status" value="11"/>
</dbReference>
<reference evidence="2" key="1">
    <citation type="submission" date="2006-10" db="EMBL/GenBank/DDBJ databases">
        <title>Complete sequence of Solibacter usitatus Ellin6076.</title>
        <authorList>
            <consortium name="US DOE Joint Genome Institute"/>
            <person name="Copeland A."/>
            <person name="Lucas S."/>
            <person name="Lapidus A."/>
            <person name="Barry K."/>
            <person name="Detter J.C."/>
            <person name="Glavina del Rio T."/>
            <person name="Hammon N."/>
            <person name="Israni S."/>
            <person name="Dalin E."/>
            <person name="Tice H."/>
            <person name="Pitluck S."/>
            <person name="Thompson L.S."/>
            <person name="Brettin T."/>
            <person name="Bruce D."/>
            <person name="Han C."/>
            <person name="Tapia R."/>
            <person name="Gilna P."/>
            <person name="Schmutz J."/>
            <person name="Larimer F."/>
            <person name="Land M."/>
            <person name="Hauser L."/>
            <person name="Kyrpides N."/>
            <person name="Mikhailova N."/>
            <person name="Janssen P.H."/>
            <person name="Kuske C.R."/>
            <person name="Richardson P."/>
        </authorList>
    </citation>
    <scope>NUCLEOTIDE SEQUENCE</scope>
    <source>
        <strain evidence="2">Ellin6076</strain>
    </source>
</reference>
<dbReference type="Gene3D" id="2.60.40.1080">
    <property type="match status" value="1"/>
</dbReference>
<gene>
    <name evidence="2" type="ordered locus">Acid_4657</name>
</gene>
<feature type="domain" description="BIG2" evidence="1">
    <location>
        <begin position="15"/>
        <end position="93"/>
    </location>
</feature>
<protein>
    <submittedName>
        <fullName evidence="2">Ig domain protein, group 2 domain protein</fullName>
    </submittedName>
</protein>